<keyword evidence="3 8" id="KW-0479">Metal-binding</keyword>
<evidence type="ECO:0000256" key="1">
    <source>
        <dbReference type="ARBA" id="ARBA00005984"/>
    </source>
</evidence>
<dbReference type="RefSeq" id="WP_116854218.1">
    <property type="nucleotide sequence ID" value="NZ_QTJV01000004.1"/>
</dbReference>
<feature type="binding site" evidence="8">
    <location>
        <position position="317"/>
    </location>
    <ligand>
        <name>Zn(2+)</name>
        <dbReference type="ChEBI" id="CHEBI:29105"/>
        <label>2</label>
    </ligand>
</feature>
<keyword evidence="2" id="KW-0597">Phosphoprotein</keyword>
<dbReference type="GO" id="GO:0004035">
    <property type="term" value="F:alkaline phosphatase activity"/>
    <property type="evidence" value="ECO:0007669"/>
    <property type="project" value="TreeGrafter"/>
</dbReference>
<dbReference type="CDD" id="cd08577">
    <property type="entry name" value="PI-PLCc_GDPD_SF_unchar3"/>
    <property type="match status" value="1"/>
</dbReference>
<comment type="similarity">
    <text evidence="1 9">Belongs to the alkaline phosphatase family.</text>
</comment>
<dbReference type="GO" id="GO:0006629">
    <property type="term" value="P:lipid metabolic process"/>
    <property type="evidence" value="ECO:0007669"/>
    <property type="project" value="InterPro"/>
</dbReference>
<feature type="binding site" evidence="8">
    <location>
        <position position="573"/>
    </location>
    <ligand>
        <name>Zn(2+)</name>
        <dbReference type="ChEBI" id="CHEBI:29105"/>
        <label>2</label>
    </ligand>
</feature>
<name>A0A3E1P353_9BACT</name>
<dbReference type="PRINTS" id="PR00113">
    <property type="entry name" value="ALKPHPHTASE"/>
</dbReference>
<evidence type="ECO:0000256" key="11">
    <source>
        <dbReference type="SAM" id="SignalP"/>
    </source>
</evidence>
<gene>
    <name evidence="12" type="ORF">DXN04_15335</name>
</gene>
<feature type="binding site" evidence="8">
    <location>
        <position position="317"/>
    </location>
    <ligand>
        <name>Mg(2+)</name>
        <dbReference type="ChEBI" id="CHEBI:18420"/>
    </ligand>
</feature>
<dbReference type="EMBL" id="QTJV01000004">
    <property type="protein sequence ID" value="RFM34636.1"/>
    <property type="molecule type" value="Genomic_DNA"/>
</dbReference>
<keyword evidence="5 8" id="KW-0862">Zinc</keyword>
<reference evidence="12 13" key="1">
    <citation type="submission" date="2018-08" db="EMBL/GenBank/DDBJ databases">
        <title>Chitinophaga sp. K20C18050901, a novel bacterium isolated from forest soil.</title>
        <authorList>
            <person name="Wang C."/>
        </authorList>
    </citation>
    <scope>NUCLEOTIDE SEQUENCE [LARGE SCALE GENOMIC DNA]</scope>
    <source>
        <strain evidence="12 13">K20C18050901</strain>
    </source>
</reference>
<feature type="region of interest" description="Disordered" evidence="10">
    <location>
        <begin position="20"/>
        <end position="49"/>
    </location>
</feature>
<comment type="cofactor">
    <cofactor evidence="8">
        <name>Zn(2+)</name>
        <dbReference type="ChEBI" id="CHEBI:29105"/>
    </cofactor>
    <text evidence="8">Binds 2 Zn(2+) ions.</text>
</comment>
<feature type="binding site" evidence="8">
    <location>
        <position position="534"/>
    </location>
    <ligand>
        <name>Zn(2+)</name>
        <dbReference type="ChEBI" id="CHEBI:29105"/>
        <label>2</label>
    </ligand>
</feature>
<proteinExistence type="inferred from homology"/>
<dbReference type="InterPro" id="IPR039559">
    <property type="entry name" value="AIM6_PI-PLC-like_dom"/>
</dbReference>
<evidence type="ECO:0000256" key="5">
    <source>
        <dbReference type="ARBA" id="ARBA00022833"/>
    </source>
</evidence>
<dbReference type="AlphaFoldDB" id="A0A3E1P353"/>
<dbReference type="OrthoDB" id="9794455at2"/>
<feature type="signal peptide" evidence="11">
    <location>
        <begin position="1"/>
        <end position="23"/>
    </location>
</feature>
<feature type="binding site" evidence="8">
    <location>
        <position position="525"/>
    </location>
    <ligand>
        <name>Mg(2+)</name>
        <dbReference type="ChEBI" id="CHEBI:18420"/>
    </ligand>
</feature>
<sequence>MKKLLLASLLFATFETQETQAQAQTNINTNTNTNTSSKTKSNPKTYTYTPINAHSHNDYEQPIPFLSAYTRHFGSIEADVYTQNNSLWVAHESKELTADRTLESLYLIPLQNNIKKNKGTAYPNSTDTLQLLIDFKTDSIATMTALIKILAKYPAITNNPTIQIVISGNQPDPKLWHTYPSYILFDGKREGHYPADAVKRIPMYSTDLKNFTQWNGKGIIVKPEHDRIQHWIDSVHTLGKKVRFWDTPDNPNTWKTFMNMGVNYINTDKVEAIADFLSNRKNVEFNGDALPHTIYQAKYVNNDSLITINKVILLIGDGMGLTQIYSGFTGNRGQLNLLEMLNIGFSKTYSADSYITDSAAGGTAMASGKKTNNRYIGVDATGVAMPAIPDIIAPKGYVSGIISAGDITDATPAAFYAHAQDRSYEDAIAKDFLQSPVSVLIGGAPRHFNARADKMDLPALLKEKGYSFTTNLADLDTIQSSKYINLTTQAELSMEKGRGEFLTKALTKTIRTLNENKKGFFIMAEGAQIDYGGHANRVPYVVAEMMDFDKAIGEAMKFADEDGHTLVIVTADHETGGLSLLDGDIAKGQVDGHFSTNDHTAVMVPVFAYGPNSLLFRGVYENTEIFKKIVDLLK</sequence>
<dbReference type="Pfam" id="PF00245">
    <property type="entry name" value="Alk_phosphatase"/>
    <property type="match status" value="1"/>
</dbReference>
<comment type="cofactor">
    <cofactor evidence="8">
        <name>Mg(2+)</name>
        <dbReference type="ChEBI" id="CHEBI:18420"/>
    </cofactor>
    <text evidence="8">Binds 1 Mg(2+) ion.</text>
</comment>
<dbReference type="InterPro" id="IPR001952">
    <property type="entry name" value="Alkaline_phosphatase"/>
</dbReference>
<organism evidence="12 13">
    <name type="scientific">Chitinophaga silvisoli</name>
    <dbReference type="NCBI Taxonomy" id="2291814"/>
    <lineage>
        <taxon>Bacteria</taxon>
        <taxon>Pseudomonadati</taxon>
        <taxon>Bacteroidota</taxon>
        <taxon>Chitinophagia</taxon>
        <taxon>Chitinophagales</taxon>
        <taxon>Chitinophagaceae</taxon>
        <taxon>Chitinophaga</taxon>
    </lineage>
</organism>
<keyword evidence="13" id="KW-1185">Reference proteome</keyword>
<dbReference type="PANTHER" id="PTHR11596:SF5">
    <property type="entry name" value="ALKALINE PHOSPHATASE"/>
    <property type="match status" value="1"/>
</dbReference>
<feature type="active site" description="Phosphoserine intermediate" evidence="7">
    <location>
        <position position="358"/>
    </location>
</feature>
<dbReference type="Pfam" id="PF13653">
    <property type="entry name" value="GDPD_2"/>
    <property type="match status" value="1"/>
</dbReference>
<dbReference type="GO" id="GO:0008081">
    <property type="term" value="F:phosphoric diester hydrolase activity"/>
    <property type="evidence" value="ECO:0007669"/>
    <property type="project" value="InterPro"/>
</dbReference>
<dbReference type="SMART" id="SM00098">
    <property type="entry name" value="alkPPc"/>
    <property type="match status" value="1"/>
</dbReference>
<dbReference type="InterPro" id="IPR017946">
    <property type="entry name" value="PLC-like_Pdiesterase_TIM-brl"/>
</dbReference>
<comment type="caution">
    <text evidence="12">The sequence shown here is derived from an EMBL/GenBank/DDBJ whole genome shotgun (WGS) entry which is preliminary data.</text>
</comment>
<evidence type="ECO:0000256" key="10">
    <source>
        <dbReference type="SAM" id="MobiDB-lite"/>
    </source>
</evidence>
<dbReference type="InterPro" id="IPR018299">
    <property type="entry name" value="Alkaline_phosphatase_AS"/>
</dbReference>
<feature type="binding site" evidence="8">
    <location>
        <position position="530"/>
    </location>
    <ligand>
        <name>Zn(2+)</name>
        <dbReference type="ChEBI" id="CHEBI:29105"/>
        <label>2</label>
    </ligand>
</feature>
<dbReference type="Proteomes" id="UP000261174">
    <property type="component" value="Unassembled WGS sequence"/>
</dbReference>
<evidence type="ECO:0000313" key="12">
    <source>
        <dbReference type="EMBL" id="RFM34636.1"/>
    </source>
</evidence>
<evidence type="ECO:0000256" key="9">
    <source>
        <dbReference type="RuleBase" id="RU003946"/>
    </source>
</evidence>
<evidence type="ECO:0000256" key="8">
    <source>
        <dbReference type="PIRSR" id="PIRSR601952-2"/>
    </source>
</evidence>
<keyword evidence="6 8" id="KW-0460">Magnesium</keyword>
<dbReference type="PANTHER" id="PTHR11596">
    <property type="entry name" value="ALKALINE PHOSPHATASE"/>
    <property type="match status" value="1"/>
</dbReference>
<evidence type="ECO:0000256" key="2">
    <source>
        <dbReference type="ARBA" id="ARBA00022553"/>
    </source>
</evidence>
<feature type="binding site" evidence="8">
    <location>
        <position position="411"/>
    </location>
    <ligand>
        <name>Mg(2+)</name>
        <dbReference type="ChEBI" id="CHEBI:18420"/>
    </ligand>
</feature>
<dbReference type="SUPFAM" id="SSF51695">
    <property type="entry name" value="PLC-like phosphodiesterases"/>
    <property type="match status" value="1"/>
</dbReference>
<feature type="binding site" evidence="8">
    <location>
        <position position="572"/>
    </location>
    <ligand>
        <name>Zn(2+)</name>
        <dbReference type="ChEBI" id="CHEBI:29105"/>
        <label>2</label>
    </ligand>
</feature>
<evidence type="ECO:0000256" key="7">
    <source>
        <dbReference type="PIRSR" id="PIRSR601952-1"/>
    </source>
</evidence>
<dbReference type="InterPro" id="IPR017850">
    <property type="entry name" value="Alkaline_phosphatase_core_sf"/>
</dbReference>
<evidence type="ECO:0000256" key="6">
    <source>
        <dbReference type="ARBA" id="ARBA00022842"/>
    </source>
</evidence>
<keyword evidence="11" id="KW-0732">Signal</keyword>
<accession>A0A3E1P353</accession>
<feature type="chain" id="PRO_5017833996" evidence="11">
    <location>
        <begin position="24"/>
        <end position="634"/>
    </location>
</feature>
<protein>
    <submittedName>
        <fullName evidence="12">Alkaline phosphatase</fullName>
    </submittedName>
</protein>
<dbReference type="GO" id="GO:0046872">
    <property type="term" value="F:metal ion binding"/>
    <property type="evidence" value="ECO:0007669"/>
    <property type="project" value="UniProtKB-KW"/>
</dbReference>
<dbReference type="PROSITE" id="PS00123">
    <property type="entry name" value="ALKALINE_PHOSPHATASE"/>
    <property type="match status" value="1"/>
</dbReference>
<keyword evidence="4" id="KW-0378">Hydrolase</keyword>
<evidence type="ECO:0000256" key="3">
    <source>
        <dbReference type="ARBA" id="ARBA00022723"/>
    </source>
</evidence>
<dbReference type="Gene3D" id="3.40.720.10">
    <property type="entry name" value="Alkaline Phosphatase, subunit A"/>
    <property type="match status" value="1"/>
</dbReference>
<dbReference type="Gene3D" id="3.20.20.190">
    <property type="entry name" value="Phosphatidylinositol (PI) phosphodiesterase"/>
    <property type="match status" value="1"/>
</dbReference>
<evidence type="ECO:0000313" key="13">
    <source>
        <dbReference type="Proteomes" id="UP000261174"/>
    </source>
</evidence>
<evidence type="ECO:0000256" key="4">
    <source>
        <dbReference type="ARBA" id="ARBA00022801"/>
    </source>
</evidence>
<dbReference type="SUPFAM" id="SSF53649">
    <property type="entry name" value="Alkaline phosphatase-like"/>
    <property type="match status" value="1"/>
</dbReference>
<dbReference type="CDD" id="cd16012">
    <property type="entry name" value="ALP"/>
    <property type="match status" value="1"/>
</dbReference>
<feature type="binding site" evidence="8">
    <location>
        <position position="409"/>
    </location>
    <ligand>
        <name>Mg(2+)</name>
        <dbReference type="ChEBI" id="CHEBI:18420"/>
    </ligand>
</feature>